<dbReference type="Pfam" id="PF13336">
    <property type="entry name" value="AcetylCoA_hyd_C"/>
    <property type="match status" value="1"/>
</dbReference>
<dbReference type="PANTHER" id="PTHR43609:SF1">
    <property type="entry name" value="ACETYL-COA HYDROLASE"/>
    <property type="match status" value="1"/>
</dbReference>
<dbReference type="GO" id="GO:0006083">
    <property type="term" value="P:acetate metabolic process"/>
    <property type="evidence" value="ECO:0007669"/>
    <property type="project" value="InterPro"/>
</dbReference>
<dbReference type="RefSeq" id="WP_170845398.1">
    <property type="nucleotide sequence ID" value="NZ_FOCX01000009.1"/>
</dbReference>
<feature type="domain" description="Acetyl-CoA hydrolase/transferase C-terminal" evidence="3">
    <location>
        <begin position="314"/>
        <end position="460"/>
    </location>
</feature>
<evidence type="ECO:0000259" key="2">
    <source>
        <dbReference type="Pfam" id="PF02550"/>
    </source>
</evidence>
<keyword evidence="4" id="KW-0808">Transferase</keyword>
<dbReference type="InterPro" id="IPR003702">
    <property type="entry name" value="ActCoA_hydro_N"/>
</dbReference>
<dbReference type="GO" id="GO:0008775">
    <property type="term" value="F:acetate CoA-transferase activity"/>
    <property type="evidence" value="ECO:0007669"/>
    <property type="project" value="InterPro"/>
</dbReference>
<evidence type="ECO:0000313" key="5">
    <source>
        <dbReference type="Proteomes" id="UP000198775"/>
    </source>
</evidence>
<dbReference type="Gene3D" id="3.40.1080.20">
    <property type="entry name" value="Acetyl-CoA hydrolase/transferase C-terminal domain"/>
    <property type="match status" value="1"/>
</dbReference>
<sequence length="483" mass="51489">MSHLSRTEGDLPTVDAATAAVRIAADATLLTSGFGSVGYPKAVPLALADSDRDLALTVVSGGSVGEEIDVALVEADAIARRFPYQARPQVRDALNDGRIAFADRHISTLADDVGFGDLAEADVAVVEAVAVGEDWLIPSTSLGHTPAWVDHADELIVELNRSQPLDLAAFHDVYRPGLPPDRDPVPLSSPGERIGGSRIEFDPDSLTAVVETDHRDEPYEFRDPTETDRAIADNLRAFLETEVERSPIHGDSVRLQFGVGSLGNALMSAFGDADFGDRDLIYYGEVIQDGLLDLLDAGQLKCASATSLALSAEGQDRLFADADRYAEDVVLRPADVSNSPALIDRFGVIAVNSALEVDLYGHTNSTHVDGSIALNGIGGSADFTRNAALSVIALPSTAASGDVSRIVPMVPHVDHTEHDVDAVVTERGVADLRGTSPRERARLLVDECAHPDYGDRLESYLDRALTGGGHEPHDLDTAFFWDG</sequence>
<accession>A0A1H8MTW9</accession>
<organism evidence="4 5">
    <name type="scientific">Halorientalis persicus</name>
    <dbReference type="NCBI Taxonomy" id="1367881"/>
    <lineage>
        <taxon>Archaea</taxon>
        <taxon>Methanobacteriati</taxon>
        <taxon>Methanobacteriota</taxon>
        <taxon>Stenosarchaea group</taxon>
        <taxon>Halobacteria</taxon>
        <taxon>Halobacteriales</taxon>
        <taxon>Haloarculaceae</taxon>
        <taxon>Halorientalis</taxon>
    </lineage>
</organism>
<dbReference type="Pfam" id="PF02550">
    <property type="entry name" value="AcetylCoA_hydro"/>
    <property type="match status" value="1"/>
</dbReference>
<dbReference type="Gene3D" id="3.40.1080.10">
    <property type="entry name" value="Glutaconate Coenzyme A-transferase"/>
    <property type="match status" value="1"/>
</dbReference>
<dbReference type="GO" id="GO:0003986">
    <property type="term" value="F:acetyl-CoA hydrolase activity"/>
    <property type="evidence" value="ECO:0007669"/>
    <property type="project" value="TreeGrafter"/>
</dbReference>
<dbReference type="SUPFAM" id="SSF100950">
    <property type="entry name" value="NagB/RpiA/CoA transferase-like"/>
    <property type="match status" value="2"/>
</dbReference>
<keyword evidence="5" id="KW-1185">Reference proteome</keyword>
<feature type="domain" description="Acetyl-CoA hydrolase/transferase N-terminal" evidence="2">
    <location>
        <begin position="26"/>
        <end position="211"/>
    </location>
</feature>
<dbReference type="PANTHER" id="PTHR43609">
    <property type="entry name" value="ACETYL-COA HYDROLASE"/>
    <property type="match status" value="1"/>
</dbReference>
<dbReference type="InterPro" id="IPR026888">
    <property type="entry name" value="AcetylCoA_hyd_C"/>
</dbReference>
<comment type="similarity">
    <text evidence="1">Belongs to the acetyl-CoA hydrolase/transferase family.</text>
</comment>
<dbReference type="FunFam" id="3.40.1080.20:FF:000001">
    <property type="entry name" value="Acetyl-CoA hydrolase Ach1"/>
    <property type="match status" value="1"/>
</dbReference>
<reference evidence="5" key="1">
    <citation type="submission" date="2016-10" db="EMBL/GenBank/DDBJ databases">
        <authorList>
            <person name="Varghese N."/>
            <person name="Submissions S."/>
        </authorList>
    </citation>
    <scope>NUCLEOTIDE SEQUENCE [LARGE SCALE GENOMIC DNA]</scope>
    <source>
        <strain evidence="5">IBRC-M 10043</strain>
    </source>
</reference>
<evidence type="ECO:0000313" key="4">
    <source>
        <dbReference type="EMBL" id="SEO20797.1"/>
    </source>
</evidence>
<dbReference type="EMBL" id="FOCX01000009">
    <property type="protein sequence ID" value="SEO20797.1"/>
    <property type="molecule type" value="Genomic_DNA"/>
</dbReference>
<proteinExistence type="inferred from homology"/>
<dbReference type="AlphaFoldDB" id="A0A1H8MTW9"/>
<gene>
    <name evidence="4" type="ORF">SAMN05216388_1009123</name>
</gene>
<dbReference type="InterPro" id="IPR037171">
    <property type="entry name" value="NagB/RpiA_transferase-like"/>
</dbReference>
<name>A0A1H8MTW9_9EURY</name>
<dbReference type="InterPro" id="IPR038460">
    <property type="entry name" value="AcetylCoA_hyd_C_sf"/>
</dbReference>
<evidence type="ECO:0000256" key="1">
    <source>
        <dbReference type="ARBA" id="ARBA00009632"/>
    </source>
</evidence>
<dbReference type="Proteomes" id="UP000198775">
    <property type="component" value="Unassembled WGS sequence"/>
</dbReference>
<evidence type="ECO:0000259" key="3">
    <source>
        <dbReference type="Pfam" id="PF13336"/>
    </source>
</evidence>
<dbReference type="Gene3D" id="3.30.750.70">
    <property type="entry name" value="4-hydroxybutyrate coenzyme like domains"/>
    <property type="match status" value="1"/>
</dbReference>
<dbReference type="OrthoDB" id="147145at2157"/>
<protein>
    <submittedName>
        <fullName evidence="4">Succinyl-CoA:acetate CoA-transferase</fullName>
    </submittedName>
</protein>
<dbReference type="InterPro" id="IPR046433">
    <property type="entry name" value="ActCoA_hydro"/>
</dbReference>